<dbReference type="OrthoDB" id="10617709at2759"/>
<dbReference type="EMBL" id="BSXT01000998">
    <property type="protein sequence ID" value="GMF37304.1"/>
    <property type="molecule type" value="Genomic_DNA"/>
</dbReference>
<evidence type="ECO:0000313" key="3">
    <source>
        <dbReference type="Proteomes" id="UP001165121"/>
    </source>
</evidence>
<organism evidence="2 3">
    <name type="scientific">Phytophthora fragariaefolia</name>
    <dbReference type="NCBI Taxonomy" id="1490495"/>
    <lineage>
        <taxon>Eukaryota</taxon>
        <taxon>Sar</taxon>
        <taxon>Stramenopiles</taxon>
        <taxon>Oomycota</taxon>
        <taxon>Peronosporomycetes</taxon>
        <taxon>Peronosporales</taxon>
        <taxon>Peronosporaceae</taxon>
        <taxon>Phytophthora</taxon>
    </lineage>
</organism>
<comment type="caution">
    <text evidence="2">The sequence shown here is derived from an EMBL/GenBank/DDBJ whole genome shotgun (WGS) entry which is preliminary data.</text>
</comment>
<reference evidence="2" key="1">
    <citation type="submission" date="2023-04" db="EMBL/GenBank/DDBJ databases">
        <title>Phytophthora fragariaefolia NBRC 109709.</title>
        <authorList>
            <person name="Ichikawa N."/>
            <person name="Sato H."/>
            <person name="Tonouchi N."/>
        </authorList>
    </citation>
    <scope>NUCLEOTIDE SEQUENCE</scope>
    <source>
        <strain evidence="2">NBRC 109709</strain>
    </source>
</reference>
<evidence type="ECO:0000313" key="2">
    <source>
        <dbReference type="EMBL" id="GMF37304.1"/>
    </source>
</evidence>
<proteinExistence type="predicted"/>
<feature type="region of interest" description="Disordered" evidence="1">
    <location>
        <begin position="167"/>
        <end position="210"/>
    </location>
</feature>
<dbReference type="Proteomes" id="UP001165121">
    <property type="component" value="Unassembled WGS sequence"/>
</dbReference>
<protein>
    <submittedName>
        <fullName evidence="2">Unnamed protein product</fullName>
    </submittedName>
</protein>
<feature type="compositionally biased region" description="Basic residues" evidence="1">
    <location>
        <begin position="173"/>
        <end position="187"/>
    </location>
</feature>
<evidence type="ECO:0000256" key="1">
    <source>
        <dbReference type="SAM" id="MobiDB-lite"/>
    </source>
</evidence>
<dbReference type="AlphaFoldDB" id="A0A9W6XFA8"/>
<gene>
    <name evidence="2" type="ORF">Pfra01_001042200</name>
</gene>
<accession>A0A9W6XFA8</accession>
<keyword evidence="3" id="KW-1185">Reference proteome</keyword>
<sequence length="272" mass="29088">MLSHEPRHFAPIDFTTVLPVEGLEHKTDMTAAPARSDNPQERIVAQLDRLTIATKLDLTTESRAARANMMESPDMVAGGGGAHHRVLDTDARMQLSQAPLERTALPAIAALMDSTARRLLRNGTAPPPPMASAQVKARAVERTVTTAVEDGRAAGHAITADGVAAIVTPSMPTRRKRGRPRGWKNKPKPTTDANQPKRRRTAATPQRSVDNVMNQVSTPRVPEHVVEGPNAARRSQHAGPLVVSQHSGIHVTTTLAASVGVLASADVAWEST</sequence>
<name>A0A9W6XFA8_9STRA</name>